<name>A0A2S9XSJ2_9BACT</name>
<dbReference type="AlphaFoldDB" id="A0A2S9XSJ2"/>
<dbReference type="RefSeq" id="WP_219906809.1">
    <property type="nucleotide sequence ID" value="NZ_PVNK01000166.1"/>
</dbReference>
<protein>
    <submittedName>
        <fullName evidence="2">Uncharacterized protein</fullName>
    </submittedName>
</protein>
<evidence type="ECO:0000313" key="2">
    <source>
        <dbReference type="EMBL" id="PRP95832.1"/>
    </source>
</evidence>
<dbReference type="Proteomes" id="UP000237968">
    <property type="component" value="Unassembled WGS sequence"/>
</dbReference>
<evidence type="ECO:0000256" key="1">
    <source>
        <dbReference type="SAM" id="MobiDB-lite"/>
    </source>
</evidence>
<dbReference type="Pfam" id="PF13665">
    <property type="entry name" value="Tox-PAAR-like"/>
    <property type="match status" value="1"/>
</dbReference>
<gene>
    <name evidence="2" type="ORF">ENSA5_37010</name>
</gene>
<dbReference type="CDD" id="cd14740">
    <property type="entry name" value="PAAR_4"/>
    <property type="match status" value="1"/>
</dbReference>
<organism evidence="2 3">
    <name type="scientific">Enhygromyxa salina</name>
    <dbReference type="NCBI Taxonomy" id="215803"/>
    <lineage>
        <taxon>Bacteria</taxon>
        <taxon>Pseudomonadati</taxon>
        <taxon>Myxococcota</taxon>
        <taxon>Polyangia</taxon>
        <taxon>Nannocystales</taxon>
        <taxon>Nannocystaceae</taxon>
        <taxon>Enhygromyxa</taxon>
    </lineage>
</organism>
<accession>A0A2S9XSJ2</accession>
<dbReference type="EMBL" id="PVNK01000166">
    <property type="protein sequence ID" value="PRP95832.1"/>
    <property type="molecule type" value="Genomic_DNA"/>
</dbReference>
<reference evidence="2 3" key="1">
    <citation type="submission" date="2018-03" db="EMBL/GenBank/DDBJ databases">
        <title>Draft Genome Sequences of the Obligatory Marine Myxobacteria Enhygromyxa salina SWB005.</title>
        <authorList>
            <person name="Poehlein A."/>
            <person name="Moghaddam J.A."/>
            <person name="Harms H."/>
            <person name="Alanjari M."/>
            <person name="Koenig G.M."/>
            <person name="Daniel R."/>
            <person name="Schaeberle T.F."/>
        </authorList>
    </citation>
    <scope>NUCLEOTIDE SEQUENCE [LARGE SCALE GENOMIC DNA]</scope>
    <source>
        <strain evidence="2 3">SWB005</strain>
    </source>
</reference>
<feature type="region of interest" description="Disordered" evidence="1">
    <location>
        <begin position="1"/>
        <end position="41"/>
    </location>
</feature>
<sequence length="377" mass="40554">MSNNKVYANGRTIVHKGDGQANASAPPDVCKTPSPGGPVPTPYVNVAKSKDLTGGTKRTKIDGKPVAIDGAKISTSTGNEAGTAGGGLLSSKTKGKLTWATKSPNVKFEGKGVIRFMDTALHNGNTFNTSFIQQGGTGMAYGDDFDGPCPLCKKSPDKHQIKEMKESSAKIASDILKRLHATPRRYAKTARHRDGTVRLKGYMVGVLVCNCTVWATTSGSTQEHFHEAAEGCVTIGGGAVNSTILVGDDSRAYGFFMDRVEQLKEIRRTAGGTREEIERRQQTNKPGECAAQKLLARARGHELLSLTEVMWRPKGRWTGRYRVKVVKPTNTRTINMPFSDYTTADAAAGATDKSVASCQSCQLLLPLVLCDLGNWKC</sequence>
<comment type="caution">
    <text evidence="2">The sequence shown here is derived from an EMBL/GenBank/DDBJ whole genome shotgun (WGS) entry which is preliminary data.</text>
</comment>
<evidence type="ECO:0000313" key="3">
    <source>
        <dbReference type="Proteomes" id="UP000237968"/>
    </source>
</evidence>
<keyword evidence="3" id="KW-1185">Reference proteome</keyword>
<proteinExistence type="predicted"/>